<feature type="compositionally biased region" description="Low complexity" evidence="1">
    <location>
        <begin position="26"/>
        <end position="39"/>
    </location>
</feature>
<reference evidence="3" key="1">
    <citation type="journal article" date="2020" name="Stud. Mycol.">
        <title>101 Dothideomycetes genomes: A test case for predicting lifestyles and emergence of pathogens.</title>
        <authorList>
            <person name="Haridas S."/>
            <person name="Albert R."/>
            <person name="Binder M."/>
            <person name="Bloem J."/>
            <person name="LaButti K."/>
            <person name="Salamov A."/>
            <person name="Andreopoulos B."/>
            <person name="Baker S."/>
            <person name="Barry K."/>
            <person name="Bills G."/>
            <person name="Bluhm B."/>
            <person name="Cannon C."/>
            <person name="Castanera R."/>
            <person name="Culley D."/>
            <person name="Daum C."/>
            <person name="Ezra D."/>
            <person name="Gonzalez J."/>
            <person name="Henrissat B."/>
            <person name="Kuo A."/>
            <person name="Liang C."/>
            <person name="Lipzen A."/>
            <person name="Lutzoni F."/>
            <person name="Magnuson J."/>
            <person name="Mondo S."/>
            <person name="Nolan M."/>
            <person name="Ohm R."/>
            <person name="Pangilinan J."/>
            <person name="Park H.-J."/>
            <person name="Ramirez L."/>
            <person name="Alfaro M."/>
            <person name="Sun H."/>
            <person name="Tritt A."/>
            <person name="Yoshinaga Y."/>
            <person name="Zwiers L.-H."/>
            <person name="Turgeon B."/>
            <person name="Goodwin S."/>
            <person name="Spatafora J."/>
            <person name="Crous P."/>
            <person name="Grigoriev I."/>
        </authorList>
    </citation>
    <scope>NUCLEOTIDE SEQUENCE [LARGE SCALE GENOMIC DNA]</scope>
    <source>
        <strain evidence="3">CBS 304.66</strain>
    </source>
</reference>
<feature type="compositionally biased region" description="Basic and acidic residues" evidence="1">
    <location>
        <begin position="284"/>
        <end position="314"/>
    </location>
</feature>
<evidence type="ECO:0000256" key="1">
    <source>
        <dbReference type="SAM" id="MobiDB-lite"/>
    </source>
</evidence>
<proteinExistence type="predicted"/>
<organism evidence="2 3">
    <name type="scientific">Lojkania enalia</name>
    <dbReference type="NCBI Taxonomy" id="147567"/>
    <lineage>
        <taxon>Eukaryota</taxon>
        <taxon>Fungi</taxon>
        <taxon>Dikarya</taxon>
        <taxon>Ascomycota</taxon>
        <taxon>Pezizomycotina</taxon>
        <taxon>Dothideomycetes</taxon>
        <taxon>Pleosporomycetidae</taxon>
        <taxon>Pleosporales</taxon>
        <taxon>Pleosporales incertae sedis</taxon>
        <taxon>Lojkania</taxon>
    </lineage>
</organism>
<keyword evidence="3" id="KW-1185">Reference proteome</keyword>
<feature type="compositionally biased region" description="Basic residues" evidence="1">
    <location>
        <begin position="342"/>
        <end position="351"/>
    </location>
</feature>
<feature type="compositionally biased region" description="Polar residues" evidence="1">
    <location>
        <begin position="225"/>
        <end position="236"/>
    </location>
</feature>
<comment type="caution">
    <text evidence="2">The sequence shown here is derived from an EMBL/GenBank/DDBJ whole genome shotgun (WGS) entry which is preliminary data.</text>
</comment>
<dbReference type="EMBL" id="ML986625">
    <property type="protein sequence ID" value="KAF2263547.1"/>
    <property type="molecule type" value="Genomic_DNA"/>
</dbReference>
<feature type="compositionally biased region" description="Polar residues" evidence="1">
    <location>
        <begin position="260"/>
        <end position="275"/>
    </location>
</feature>
<feature type="compositionally biased region" description="Low complexity" evidence="1">
    <location>
        <begin position="111"/>
        <end position="131"/>
    </location>
</feature>
<feature type="compositionally biased region" description="Polar residues" evidence="1">
    <location>
        <begin position="88"/>
        <end position="98"/>
    </location>
</feature>
<dbReference type="Proteomes" id="UP000800093">
    <property type="component" value="Unassembled WGS sequence"/>
</dbReference>
<name>A0A9P4N2N0_9PLEO</name>
<feature type="region of interest" description="Disordered" evidence="1">
    <location>
        <begin position="338"/>
        <end position="358"/>
    </location>
</feature>
<dbReference type="OrthoDB" id="3684119at2759"/>
<feature type="region of interest" description="Disordered" evidence="1">
    <location>
        <begin position="26"/>
        <end position="137"/>
    </location>
</feature>
<evidence type="ECO:0000313" key="3">
    <source>
        <dbReference type="Proteomes" id="UP000800093"/>
    </source>
</evidence>
<feature type="region of interest" description="Disordered" evidence="1">
    <location>
        <begin position="169"/>
        <end position="192"/>
    </location>
</feature>
<dbReference type="AlphaFoldDB" id="A0A9P4N2N0"/>
<feature type="region of interest" description="Disordered" evidence="1">
    <location>
        <begin position="225"/>
        <end position="324"/>
    </location>
</feature>
<protein>
    <submittedName>
        <fullName evidence="2">Uncharacterized protein</fullName>
    </submittedName>
</protein>
<accession>A0A9P4N2N0</accession>
<feature type="region of interest" description="Disordered" evidence="1">
    <location>
        <begin position="1"/>
        <end position="20"/>
    </location>
</feature>
<evidence type="ECO:0000313" key="2">
    <source>
        <dbReference type="EMBL" id="KAF2263547.1"/>
    </source>
</evidence>
<sequence length="407" mass="44985">MPQSKMLRPRSRPITFTVEGDAAAFTSNSTFSPSESSQTATGFPGQPPKRTRTFSSRASSSTSNTPTTSTPPTNMESSTAKRKCPNQLFGSNPFSFNISRHHRSAERKASKSSTTSYSSNFSTSPISPTTTVDQIPNPAHRRLSSLLTLTYPPPAEEYDMEFLFDEAVTGSSTGEKSPGSASEPMPLTPALFRAHPGTLVPFSSTSEPEFHTPRYSETALDTYQANQLRSPSSPLSTAFDPSPMDNLSSSEYHHFLKSASRPSRTSRYEATTNISIHGRSSRRPRLENVDYKARKAERRARSMEEQDRVRREGSDLPPGSPPLPSPFLTACNRSQSMNTLSRAHKGGKRRKGSCDSERSANSYESAEIFLHHVKESFAAREARRGWDDSYDIFLDEDENGFIGDEPL</sequence>
<gene>
    <name evidence="2" type="ORF">CC78DRAFT_603770</name>
</gene>
<feature type="compositionally biased region" description="Low complexity" evidence="1">
    <location>
        <begin position="53"/>
        <end position="78"/>
    </location>
</feature>